<sequence length="164" mass="18128">MRSFAIIAVLMSGLFLPTAAGAEGGFVVDMERKDIQRLDGSRFLSDILVGETAEVSYLPMCLQDRAMILYERVTLSDKPSHAIRIFVTRETETDVKIEMTATDQTSPCDIRRHVTRFSSLTCKEKGEEAAYWGAPQFRVLSINGATSFTVLLKTPPFAGAMLGQ</sequence>
<dbReference type="EMBL" id="LKBA01000024">
    <property type="protein sequence ID" value="KPN61771.1"/>
    <property type="molecule type" value="Genomic_DNA"/>
</dbReference>
<keyword evidence="1" id="KW-0732">Signal</keyword>
<proteinExistence type="predicted"/>
<comment type="caution">
    <text evidence="2">The sequence shown here is derived from an EMBL/GenBank/DDBJ whole genome shotgun (WGS) entry which is preliminary data.</text>
</comment>
<evidence type="ECO:0000256" key="1">
    <source>
        <dbReference type="SAM" id="SignalP"/>
    </source>
</evidence>
<dbReference type="AlphaFoldDB" id="A0A0N8IB06"/>
<gene>
    <name evidence="2" type="ORF">AKJ29_04010</name>
</gene>
<protein>
    <submittedName>
        <fullName evidence="2">Uncharacterized protein</fullName>
    </submittedName>
</protein>
<name>A0A0N8IB06_9RHOB</name>
<reference evidence="2 3" key="1">
    <citation type="submission" date="2015-09" db="EMBL/GenBank/DDBJ databases">
        <title>Draft genome sequence of Aliiroseovarius crassostreae CV919-312TSm, the causative agent of Roseovarius Oyster Disease (formerly Juvenile Oyster Disease).</title>
        <authorList>
            <person name="Kessner L."/>
            <person name="Spinard E."/>
            <person name="Nelson D."/>
        </authorList>
    </citation>
    <scope>NUCLEOTIDE SEQUENCE [LARGE SCALE GENOMIC DNA]</scope>
    <source>
        <strain evidence="2 3">CV919-312</strain>
    </source>
</reference>
<accession>A0A0N8IB06</accession>
<dbReference type="Proteomes" id="UP000050471">
    <property type="component" value="Unassembled WGS sequence"/>
</dbReference>
<organism evidence="2 3">
    <name type="scientific">Aliiroseovarius crassostreae</name>
    <dbReference type="NCBI Taxonomy" id="154981"/>
    <lineage>
        <taxon>Bacteria</taxon>
        <taxon>Pseudomonadati</taxon>
        <taxon>Pseudomonadota</taxon>
        <taxon>Alphaproteobacteria</taxon>
        <taxon>Rhodobacterales</taxon>
        <taxon>Paracoccaceae</taxon>
        <taxon>Aliiroseovarius</taxon>
    </lineage>
</organism>
<feature type="signal peptide" evidence="1">
    <location>
        <begin position="1"/>
        <end position="22"/>
    </location>
</feature>
<keyword evidence="3" id="KW-1185">Reference proteome</keyword>
<feature type="chain" id="PRO_5006026854" evidence="1">
    <location>
        <begin position="23"/>
        <end position="164"/>
    </location>
</feature>
<dbReference type="STRING" id="154981.AKJ29_04010"/>
<evidence type="ECO:0000313" key="2">
    <source>
        <dbReference type="EMBL" id="KPN61771.1"/>
    </source>
</evidence>
<evidence type="ECO:0000313" key="3">
    <source>
        <dbReference type="Proteomes" id="UP000050471"/>
    </source>
</evidence>